<sequence length="327" mass="36775">MSAQLHTSLNAGLQQFFANKPFQKTAVLQSLWSGYGEIARYGDDSGHSVIVKWIAPQQGDSHHPRGWNTSRSHARKLSSYHNERVFYQSYAKHTNQACKVPQLFAADQIGDSSWLLLEDLDALGFRVRMPAISNALIRKGLAWLAAFHAQFLQCDCADLWPIGSYWHLDTRPDEWEAMADSELKYQARAIDKKLHSSVHKTLLHGDAKIANFCFSDDLSGLAAVDFQYVGQGSGVIDVMYFLGSCLEEAELEQHAEDLLAYYFSTFADACNGVLSATQIQAVINEWQDLYCFAWADFERFLSGWSPGHYKLTGYSLSQTQLALSRLP</sequence>
<dbReference type="InterPro" id="IPR004119">
    <property type="entry name" value="EcKL"/>
</dbReference>
<gene>
    <name evidence="2" type="ORF">QTP81_14670</name>
</gene>
<protein>
    <submittedName>
        <fullName evidence="2">Phosphotransferase</fullName>
    </submittedName>
</protein>
<dbReference type="InterPro" id="IPR015897">
    <property type="entry name" value="CHK_kinase-like"/>
</dbReference>
<reference evidence="2 3" key="1">
    <citation type="submission" date="2023-06" db="EMBL/GenBank/DDBJ databases">
        <title>Alteromonas sp. ASW11-36 isolated from intertidal sand.</title>
        <authorList>
            <person name="Li Y."/>
        </authorList>
    </citation>
    <scope>NUCLEOTIDE SEQUENCE [LARGE SCALE GENOMIC DNA]</scope>
    <source>
        <strain evidence="2 3">ASW11-36</strain>
    </source>
</reference>
<keyword evidence="3" id="KW-1185">Reference proteome</keyword>
<dbReference type="Gene3D" id="3.90.1200.10">
    <property type="match status" value="1"/>
</dbReference>
<evidence type="ECO:0000313" key="3">
    <source>
        <dbReference type="Proteomes" id="UP001234343"/>
    </source>
</evidence>
<name>A0ABT7T0S5_9ALTE</name>
<dbReference type="PANTHER" id="PTHR11012:SF30">
    <property type="entry name" value="PROTEIN KINASE-LIKE DOMAIN-CONTAINING"/>
    <property type="match status" value="1"/>
</dbReference>
<dbReference type="PANTHER" id="PTHR11012">
    <property type="entry name" value="PROTEIN KINASE-LIKE DOMAIN-CONTAINING"/>
    <property type="match status" value="1"/>
</dbReference>
<feature type="domain" description="CHK kinase-like" evidence="1">
    <location>
        <begin position="115"/>
        <end position="272"/>
    </location>
</feature>
<organism evidence="2 3">
    <name type="scientific">Alteromonas arenosi</name>
    <dbReference type="NCBI Taxonomy" id="3055817"/>
    <lineage>
        <taxon>Bacteria</taxon>
        <taxon>Pseudomonadati</taxon>
        <taxon>Pseudomonadota</taxon>
        <taxon>Gammaproteobacteria</taxon>
        <taxon>Alteromonadales</taxon>
        <taxon>Alteromonadaceae</taxon>
        <taxon>Alteromonas/Salinimonas group</taxon>
        <taxon>Alteromonas</taxon>
    </lineage>
</organism>
<dbReference type="RefSeq" id="WP_289366520.1">
    <property type="nucleotide sequence ID" value="NZ_JAUCBP010000012.1"/>
</dbReference>
<dbReference type="SMART" id="SM00587">
    <property type="entry name" value="CHK"/>
    <property type="match status" value="1"/>
</dbReference>
<accession>A0ABT7T0S5</accession>
<dbReference type="InterPro" id="IPR011009">
    <property type="entry name" value="Kinase-like_dom_sf"/>
</dbReference>
<dbReference type="EMBL" id="JAUCBP010000012">
    <property type="protein sequence ID" value="MDM7861844.1"/>
    <property type="molecule type" value="Genomic_DNA"/>
</dbReference>
<evidence type="ECO:0000259" key="1">
    <source>
        <dbReference type="SMART" id="SM00587"/>
    </source>
</evidence>
<evidence type="ECO:0000313" key="2">
    <source>
        <dbReference type="EMBL" id="MDM7861844.1"/>
    </source>
</evidence>
<comment type="caution">
    <text evidence="2">The sequence shown here is derived from an EMBL/GenBank/DDBJ whole genome shotgun (WGS) entry which is preliminary data.</text>
</comment>
<dbReference type="SUPFAM" id="SSF56112">
    <property type="entry name" value="Protein kinase-like (PK-like)"/>
    <property type="match status" value="1"/>
</dbReference>
<dbReference type="Pfam" id="PF02958">
    <property type="entry name" value="EcKL"/>
    <property type="match status" value="1"/>
</dbReference>
<proteinExistence type="predicted"/>
<dbReference type="Proteomes" id="UP001234343">
    <property type="component" value="Unassembled WGS sequence"/>
</dbReference>